<feature type="region of interest" description="Disordered" evidence="1">
    <location>
        <begin position="100"/>
        <end position="139"/>
    </location>
</feature>
<keyword evidence="2" id="KW-1133">Transmembrane helix</keyword>
<evidence type="ECO:0000313" key="3">
    <source>
        <dbReference type="EMBL" id="GCB77837.1"/>
    </source>
</evidence>
<comment type="caution">
    <text evidence="3">The sequence shown here is derived from an EMBL/GenBank/DDBJ whole genome shotgun (WGS) entry which is preliminary data.</text>
</comment>
<feature type="transmembrane region" description="Helical" evidence="2">
    <location>
        <begin position="12"/>
        <end position="32"/>
    </location>
</feature>
<dbReference type="OMA" id="NCQSRNN"/>
<keyword evidence="4" id="KW-1185">Reference proteome</keyword>
<evidence type="ECO:0000256" key="1">
    <source>
        <dbReference type="SAM" id="MobiDB-lite"/>
    </source>
</evidence>
<keyword evidence="2" id="KW-0472">Membrane</keyword>
<keyword evidence="2" id="KW-0812">Transmembrane</keyword>
<accession>A0A401PXF6</accession>
<feature type="compositionally biased region" description="Acidic residues" evidence="1">
    <location>
        <begin position="104"/>
        <end position="113"/>
    </location>
</feature>
<dbReference type="OrthoDB" id="9939965at2759"/>
<dbReference type="PANTHER" id="PTHR16322">
    <property type="entry name" value="PHOSPHOPROTEIN ASSOCIATED WITH GLYCOSPHINGOLIPID-ENRICHED MICRODOMAINS 1"/>
    <property type="match status" value="1"/>
</dbReference>
<proteinExistence type="predicted"/>
<sequence length="368" mass="41209">MGFTQDYQPQILLCGFLVAGGAFLLLVLLAFLCNNCQSRNNKEKKIKIDGVKLVGMSVGHTPQLRPVNTPDMEIHNPNRMSCYGENGLRNWRASTDYLHLPETEPSEDGEDDAGNSRIRQDRMLPKVPGNNYTGGKLPTLRKAHDMDSVYSQVNDYPSQKNSIEDSLYESVGTKYEVDHINLQRDGQSKSERGANELESLLMSQRQVAHGFKEPAGSMNIPEYASIRKVKKKEKITNQEVAQEKQPRRNLKNGCVLLPGFRNHGEQLKLKGKSAAFSQTENHCAGIQGSLMSITECEATNSLEECGEERIAYANLTEGQPNADNACFKWFNSLLESVWFFWVAMKVVGAVWGVGGPNYDLKLHSKRSY</sequence>
<dbReference type="InterPro" id="IPR032748">
    <property type="entry name" value="PAG"/>
</dbReference>
<protein>
    <submittedName>
        <fullName evidence="3">Uncharacterized protein</fullName>
    </submittedName>
</protein>
<evidence type="ECO:0000256" key="2">
    <source>
        <dbReference type="SAM" id="Phobius"/>
    </source>
</evidence>
<dbReference type="EMBL" id="BFAA01014274">
    <property type="protein sequence ID" value="GCB77837.1"/>
    <property type="molecule type" value="Genomic_DNA"/>
</dbReference>
<dbReference type="Pfam" id="PF15347">
    <property type="entry name" value="PAG"/>
    <property type="match status" value="1"/>
</dbReference>
<dbReference type="GO" id="GO:0005886">
    <property type="term" value="C:plasma membrane"/>
    <property type="evidence" value="ECO:0007669"/>
    <property type="project" value="InterPro"/>
</dbReference>
<dbReference type="GO" id="GO:0035556">
    <property type="term" value="P:intracellular signal transduction"/>
    <property type="evidence" value="ECO:0007669"/>
    <property type="project" value="InterPro"/>
</dbReference>
<gene>
    <name evidence="3" type="ORF">scyTo_0019327</name>
</gene>
<name>A0A401PXF6_SCYTO</name>
<evidence type="ECO:0000313" key="4">
    <source>
        <dbReference type="Proteomes" id="UP000288216"/>
    </source>
</evidence>
<reference evidence="3 4" key="1">
    <citation type="journal article" date="2018" name="Nat. Ecol. Evol.">
        <title>Shark genomes provide insights into elasmobranch evolution and the origin of vertebrates.</title>
        <authorList>
            <person name="Hara Y"/>
            <person name="Yamaguchi K"/>
            <person name="Onimaru K"/>
            <person name="Kadota M"/>
            <person name="Koyanagi M"/>
            <person name="Keeley SD"/>
            <person name="Tatsumi K"/>
            <person name="Tanaka K"/>
            <person name="Motone F"/>
            <person name="Kageyama Y"/>
            <person name="Nozu R"/>
            <person name="Adachi N"/>
            <person name="Nishimura O"/>
            <person name="Nakagawa R"/>
            <person name="Tanegashima C"/>
            <person name="Kiyatake I"/>
            <person name="Matsumoto R"/>
            <person name="Murakumo K"/>
            <person name="Nishida K"/>
            <person name="Terakita A"/>
            <person name="Kuratani S"/>
            <person name="Sato K"/>
            <person name="Hyodo S Kuraku.S."/>
        </authorList>
    </citation>
    <scope>NUCLEOTIDE SEQUENCE [LARGE SCALE GENOMIC DNA]</scope>
</reference>
<dbReference type="AlphaFoldDB" id="A0A401PXF6"/>
<dbReference type="GO" id="GO:0050868">
    <property type="term" value="P:negative regulation of T cell activation"/>
    <property type="evidence" value="ECO:0007669"/>
    <property type="project" value="InterPro"/>
</dbReference>
<feature type="transmembrane region" description="Helical" evidence="2">
    <location>
        <begin position="338"/>
        <end position="358"/>
    </location>
</feature>
<organism evidence="3 4">
    <name type="scientific">Scyliorhinus torazame</name>
    <name type="common">Cloudy catshark</name>
    <name type="synonym">Catulus torazame</name>
    <dbReference type="NCBI Taxonomy" id="75743"/>
    <lineage>
        <taxon>Eukaryota</taxon>
        <taxon>Metazoa</taxon>
        <taxon>Chordata</taxon>
        <taxon>Craniata</taxon>
        <taxon>Vertebrata</taxon>
        <taxon>Chondrichthyes</taxon>
        <taxon>Elasmobranchii</taxon>
        <taxon>Galeomorphii</taxon>
        <taxon>Galeoidea</taxon>
        <taxon>Carcharhiniformes</taxon>
        <taxon>Scyliorhinidae</taxon>
        <taxon>Scyliorhinus</taxon>
    </lineage>
</organism>
<dbReference type="Proteomes" id="UP000288216">
    <property type="component" value="Unassembled WGS sequence"/>
</dbReference>
<dbReference type="GO" id="GO:0045121">
    <property type="term" value="C:membrane raft"/>
    <property type="evidence" value="ECO:0007669"/>
    <property type="project" value="InterPro"/>
</dbReference>
<dbReference type="PANTHER" id="PTHR16322:SF1">
    <property type="entry name" value="LCK-INTERACTING TRANSMEMBRANE ADAPTER 1 ISOFORM X1"/>
    <property type="match status" value="1"/>
</dbReference>